<feature type="transmembrane region" description="Helical" evidence="6">
    <location>
        <begin position="779"/>
        <end position="802"/>
    </location>
</feature>
<feature type="domain" description="ABC3 transporter permease C-terminal" evidence="7">
    <location>
        <begin position="283"/>
        <end position="403"/>
    </location>
</feature>
<evidence type="ECO:0000256" key="6">
    <source>
        <dbReference type="SAM" id="Phobius"/>
    </source>
</evidence>
<organism evidence="8 9">
    <name type="scientific">Kibdelosporangium persicum</name>
    <dbReference type="NCBI Taxonomy" id="2698649"/>
    <lineage>
        <taxon>Bacteria</taxon>
        <taxon>Bacillati</taxon>
        <taxon>Actinomycetota</taxon>
        <taxon>Actinomycetes</taxon>
        <taxon>Pseudonocardiales</taxon>
        <taxon>Pseudonocardiaceae</taxon>
        <taxon>Kibdelosporangium</taxon>
    </lineage>
</organism>
<dbReference type="PANTHER" id="PTHR30287">
    <property type="entry name" value="MEMBRANE COMPONENT OF PREDICTED ABC SUPERFAMILY METABOLITE UPTAKE TRANSPORTER"/>
    <property type="match status" value="1"/>
</dbReference>
<keyword evidence="3 6" id="KW-0812">Transmembrane</keyword>
<keyword evidence="2" id="KW-1003">Cell membrane</keyword>
<feature type="transmembrane region" description="Helical" evidence="6">
    <location>
        <begin position="374"/>
        <end position="394"/>
    </location>
</feature>
<evidence type="ECO:0000256" key="1">
    <source>
        <dbReference type="ARBA" id="ARBA00004651"/>
    </source>
</evidence>
<evidence type="ECO:0000313" key="9">
    <source>
        <dbReference type="Proteomes" id="UP000763557"/>
    </source>
</evidence>
<keyword evidence="4 6" id="KW-1133">Transmembrane helix</keyword>
<evidence type="ECO:0000313" key="8">
    <source>
        <dbReference type="EMBL" id="NRN64908.1"/>
    </source>
</evidence>
<name>A0ABX2F109_9PSEU</name>
<feature type="transmembrane region" description="Helical" evidence="6">
    <location>
        <begin position="814"/>
        <end position="840"/>
    </location>
</feature>
<feature type="domain" description="ABC3 transporter permease C-terminal" evidence="7">
    <location>
        <begin position="729"/>
        <end position="837"/>
    </location>
</feature>
<evidence type="ECO:0000259" key="7">
    <source>
        <dbReference type="Pfam" id="PF02687"/>
    </source>
</evidence>
<dbReference type="Proteomes" id="UP000763557">
    <property type="component" value="Unassembled WGS sequence"/>
</dbReference>
<evidence type="ECO:0000256" key="4">
    <source>
        <dbReference type="ARBA" id="ARBA00022989"/>
    </source>
</evidence>
<evidence type="ECO:0000256" key="5">
    <source>
        <dbReference type="ARBA" id="ARBA00023136"/>
    </source>
</evidence>
<feature type="transmembrane region" description="Helical" evidence="6">
    <location>
        <begin position="460"/>
        <end position="481"/>
    </location>
</feature>
<sequence>MNQRFCTMGRAPSAAIASCHKQSAEGLERTAIMLRLTLRTLRYRKGGFVATFIALFFGAAIVMACGGLMETGIRTAIPPQRLAGADAVITADRSVRMATDAEPDEDGYIEYQYSTLTEDVPLDAGVAAKAAAVPGVARVVQDIAFPVALAGTTTTGHNWASATLAGLNQAAPQPGQVVVPRSSGKQAGERVDISVRGQVAQYTVAGTSTQSVVYFADSDAQRLGRLLALGVVAQPGTDSSALAKRLADSLGTSATVLSGDDRGVAEHPEAGQQSEILITLAGVFGGFAVMVSMMVVASTFGVSLQQRKREIALLRAIGTTPGQIRRMIFTESLVIAVLATAAAWVPGSLLGGFLFERLAEYGVASPVVQFHQGWIPSIVGVGTALLAGVIAALAGARRASRTRPTEALAEAAVQRKWLTPTRMIFGIISCAGGLALGIISVTVMSGPIAASTAGPAVLCWAMAFTLFAPGATKAVMALLRVPIRAFTKVPGSLAANNTKVRAVKLASVVAPVMLASGFAFAQIYTQTTSAESAQRAYTESLRADAVLISGTGGFSPDVVDTVRSVPGITAASEWVTSAGFVESPYDSEIGDEGLTLQGITASGASLTAVPVASGSLTDLSGDTVALPVNHASAMGVTIGDKITMRFGDGQTSPVRIVALLEPNDVYDSALLPARLLAKHTSEGVASQIMVSGDTSQLAARFPTAQLADRSALTEAYADGLETQAMINYLIAGMIILYTAISVINTLVVETADRRREFGLLQLSGAHRGQVLRMMGVEGAAITLAGLILGTIVSLGTLVPFSLAALDTVVPYGPIWIYLGVSAAAALLTMAATMIPTVIALRTRPADTVSAP</sequence>
<dbReference type="InterPro" id="IPR003838">
    <property type="entry name" value="ABC3_permease_C"/>
</dbReference>
<keyword evidence="8" id="KW-0449">Lipoprotein</keyword>
<evidence type="ECO:0000256" key="3">
    <source>
        <dbReference type="ARBA" id="ARBA00022692"/>
    </source>
</evidence>
<protein>
    <submittedName>
        <fullName evidence="8">Outer membrane-specific lipoprotein transporter subunit LolE</fullName>
    </submittedName>
</protein>
<dbReference type="InterPro" id="IPR038766">
    <property type="entry name" value="Membrane_comp_ABC_pdt"/>
</dbReference>
<feature type="transmembrane region" description="Helical" evidence="6">
    <location>
        <begin position="276"/>
        <end position="302"/>
    </location>
</feature>
<feature type="transmembrane region" description="Helical" evidence="6">
    <location>
        <begin position="725"/>
        <end position="747"/>
    </location>
</feature>
<comment type="caution">
    <text evidence="8">The sequence shown here is derived from an EMBL/GenBank/DDBJ whole genome shotgun (WGS) entry which is preliminary data.</text>
</comment>
<reference evidence="8 9" key="1">
    <citation type="submission" date="2020-01" db="EMBL/GenBank/DDBJ databases">
        <title>Kibdelosporangium persica a novel Actinomycetes from a hot desert in Iran.</title>
        <authorList>
            <person name="Safaei N."/>
            <person name="Zaburannyi N."/>
            <person name="Mueller R."/>
            <person name="Wink J."/>
        </authorList>
    </citation>
    <scope>NUCLEOTIDE SEQUENCE [LARGE SCALE GENOMIC DNA]</scope>
    <source>
        <strain evidence="8 9">4NS15</strain>
    </source>
</reference>
<dbReference type="Pfam" id="PF02687">
    <property type="entry name" value="FtsX"/>
    <property type="match status" value="2"/>
</dbReference>
<proteinExistence type="predicted"/>
<comment type="subcellular location">
    <subcellularLocation>
        <location evidence="1">Cell membrane</location>
        <topology evidence="1">Multi-pass membrane protein</topology>
    </subcellularLocation>
</comment>
<feature type="transmembrane region" description="Helical" evidence="6">
    <location>
        <begin position="48"/>
        <end position="69"/>
    </location>
</feature>
<dbReference type="PANTHER" id="PTHR30287:SF1">
    <property type="entry name" value="INNER MEMBRANE PROTEIN"/>
    <property type="match status" value="1"/>
</dbReference>
<keyword evidence="9" id="KW-1185">Reference proteome</keyword>
<evidence type="ECO:0000256" key="2">
    <source>
        <dbReference type="ARBA" id="ARBA00022475"/>
    </source>
</evidence>
<feature type="transmembrane region" description="Helical" evidence="6">
    <location>
        <begin position="333"/>
        <end position="354"/>
    </location>
</feature>
<dbReference type="EMBL" id="JAAATY010000005">
    <property type="protein sequence ID" value="NRN64908.1"/>
    <property type="molecule type" value="Genomic_DNA"/>
</dbReference>
<keyword evidence="5 6" id="KW-0472">Membrane</keyword>
<feature type="transmembrane region" description="Helical" evidence="6">
    <location>
        <begin position="502"/>
        <end position="524"/>
    </location>
</feature>
<accession>A0ABX2F109</accession>
<feature type="transmembrane region" description="Helical" evidence="6">
    <location>
        <begin position="424"/>
        <end position="448"/>
    </location>
</feature>
<gene>
    <name evidence="8" type="ORF">GC106_21140</name>
</gene>